<dbReference type="PROSITE" id="PS50158">
    <property type="entry name" value="ZF_CCHC"/>
    <property type="match status" value="1"/>
</dbReference>
<organism evidence="4 5">
    <name type="scientific">Rubroshorea leprosula</name>
    <dbReference type="NCBI Taxonomy" id="152421"/>
    <lineage>
        <taxon>Eukaryota</taxon>
        <taxon>Viridiplantae</taxon>
        <taxon>Streptophyta</taxon>
        <taxon>Embryophyta</taxon>
        <taxon>Tracheophyta</taxon>
        <taxon>Spermatophyta</taxon>
        <taxon>Magnoliopsida</taxon>
        <taxon>eudicotyledons</taxon>
        <taxon>Gunneridae</taxon>
        <taxon>Pentapetalae</taxon>
        <taxon>rosids</taxon>
        <taxon>malvids</taxon>
        <taxon>Malvales</taxon>
        <taxon>Dipterocarpaceae</taxon>
        <taxon>Rubroshorea</taxon>
    </lineage>
</organism>
<feature type="domain" description="CCHC-type" evidence="3">
    <location>
        <begin position="303"/>
        <end position="317"/>
    </location>
</feature>
<evidence type="ECO:0000256" key="2">
    <source>
        <dbReference type="SAM" id="MobiDB-lite"/>
    </source>
</evidence>
<dbReference type="InterPro" id="IPR036691">
    <property type="entry name" value="Endo/exonu/phosph_ase_sf"/>
</dbReference>
<keyword evidence="1" id="KW-0479">Metal-binding</keyword>
<evidence type="ECO:0000313" key="5">
    <source>
        <dbReference type="Proteomes" id="UP001054252"/>
    </source>
</evidence>
<keyword evidence="1" id="KW-0862">Zinc</keyword>
<reference evidence="4 5" key="1">
    <citation type="journal article" date="2021" name="Commun. Biol.">
        <title>The genome of Shorea leprosula (Dipterocarpaceae) highlights the ecological relevance of drought in aseasonal tropical rainforests.</title>
        <authorList>
            <person name="Ng K.K.S."/>
            <person name="Kobayashi M.J."/>
            <person name="Fawcett J.A."/>
            <person name="Hatakeyama M."/>
            <person name="Paape T."/>
            <person name="Ng C.H."/>
            <person name="Ang C.C."/>
            <person name="Tnah L.H."/>
            <person name="Lee C.T."/>
            <person name="Nishiyama T."/>
            <person name="Sese J."/>
            <person name="O'Brien M.J."/>
            <person name="Copetti D."/>
            <person name="Mohd Noor M.I."/>
            <person name="Ong R.C."/>
            <person name="Putra M."/>
            <person name="Sireger I.Z."/>
            <person name="Indrioko S."/>
            <person name="Kosugi Y."/>
            <person name="Izuno A."/>
            <person name="Isagi Y."/>
            <person name="Lee S.L."/>
            <person name="Shimizu K.K."/>
        </authorList>
    </citation>
    <scope>NUCLEOTIDE SEQUENCE [LARGE SCALE GENOMIC DNA]</scope>
    <source>
        <strain evidence="4">214</strain>
    </source>
</reference>
<dbReference type="AlphaFoldDB" id="A0AAV5MCY1"/>
<accession>A0AAV5MCY1</accession>
<proteinExistence type="predicted"/>
<keyword evidence="1" id="KW-0863">Zinc-finger</keyword>
<evidence type="ECO:0000313" key="4">
    <source>
        <dbReference type="EMBL" id="GKV47645.1"/>
    </source>
</evidence>
<dbReference type="GO" id="GO:0003676">
    <property type="term" value="F:nucleic acid binding"/>
    <property type="evidence" value="ECO:0007669"/>
    <property type="project" value="InterPro"/>
</dbReference>
<name>A0AAV5MCY1_9ROSI</name>
<sequence length="977" mass="108774">MARSHRKSPTIPSSQSLSLSHVTYQTPSTTSFPSSSSVEVLHSKLATEVMRLTGSSPSVANPPPLDSMLPTISTILPAGVKPSASPSWADAVAADSVTGNLSYHPPELRDGKLVVKLPRSVHEEGIKSWEDCLVGVFIGGSSPNYGDIVHTVNMLWGRKGKILVTGMGNNTYLFKVPDSITRDWILRSKVPWHVNHKTLHLQQWKPDIELTNLKPSKMPIWVKVWNVPITLYTKQGLGYIASAIGIPISLDKATELRTNVNFAQICVEVDLDKIHQLPESAFVEAENRLPVEVMFEYPWLPVKCDACNREGHTSKDCTAKPKKSVQKQEWQVVAKKGKSKQVEEDKGDSSVSQAKPSSQSIPLSPMVPDNQPEKDIQVVQSTSVLAGAVSVNASPGRVVPTENSFSALTMPEQGVGPERRMRVASHGVAAATKTLLPKQRQTRKGSNSSVHNYVHASLGRILILYEHHIHVTMFAMSCQAIHCHVLNAFSDQYLFLSVIYADPYSDATRQKLWDELVLLSQALPNVPWLVGGDFNDIRYPSERSDGAFSSLTKESILFHEKLNNADLHDLPSSGSFFTWCNNRSANPISKKLDRLMVNNRWFNSFPNATAEFLPPGCSNHCAGCVNILAPTPNNKRKPFKFFNFWAKNERFLEIVKQSWDSTTVKGCYMFQLCKKLKALKPALRKLNTEHYADLPNKLQQELHKLHMIQVDLLACPDAALIQAEHDQAQNVAALQQAEESFYKQKSRIKWLQEGDGNTTYFHKVVTVRKGKNTIKELYTSDDRKLTRVSDMENEAVQFYQGLLGTADPNCAKISGEWITDLFQYQLSTTLADSLMQPVTVEEIKDVVFSSPGNKAPGPDGYTSEFYKAAWPVVGDLVIKAIQEFFSSGKLLREMNSTIISLVPKVQNPMSRTTLESHVGRLILTGSECLVSSNSIDSTVAAEDVFSKDLNKLVHLQFWPEEQVTLEPFEDGKEKILS</sequence>
<gene>
    <name evidence="4" type="ORF">SLEP1_g54525</name>
</gene>
<feature type="region of interest" description="Disordered" evidence="2">
    <location>
        <begin position="328"/>
        <end position="371"/>
    </location>
</feature>
<dbReference type="Pfam" id="PF14111">
    <property type="entry name" value="DUF4283"/>
    <property type="match status" value="1"/>
</dbReference>
<dbReference type="SUPFAM" id="SSF56219">
    <property type="entry name" value="DNase I-like"/>
    <property type="match status" value="1"/>
</dbReference>
<dbReference type="PANTHER" id="PTHR31286:SF165">
    <property type="entry name" value="DUF4283 DOMAIN-CONTAINING PROTEIN"/>
    <property type="match status" value="1"/>
</dbReference>
<dbReference type="InterPro" id="IPR025558">
    <property type="entry name" value="DUF4283"/>
</dbReference>
<evidence type="ECO:0000259" key="3">
    <source>
        <dbReference type="PROSITE" id="PS50158"/>
    </source>
</evidence>
<dbReference type="Proteomes" id="UP001054252">
    <property type="component" value="Unassembled WGS sequence"/>
</dbReference>
<evidence type="ECO:0000256" key="1">
    <source>
        <dbReference type="PROSITE-ProRule" id="PRU00047"/>
    </source>
</evidence>
<dbReference type="Gene3D" id="3.60.10.10">
    <property type="entry name" value="Endonuclease/exonuclease/phosphatase"/>
    <property type="match status" value="1"/>
</dbReference>
<dbReference type="PANTHER" id="PTHR31286">
    <property type="entry name" value="GLYCINE-RICH CELL WALL STRUCTURAL PROTEIN 1.8-LIKE"/>
    <property type="match status" value="1"/>
</dbReference>
<dbReference type="InterPro" id="IPR040256">
    <property type="entry name" value="At4g02000-like"/>
</dbReference>
<dbReference type="EMBL" id="BPVZ01000232">
    <property type="protein sequence ID" value="GKV47645.1"/>
    <property type="molecule type" value="Genomic_DNA"/>
</dbReference>
<feature type="compositionally biased region" description="Low complexity" evidence="2">
    <location>
        <begin position="349"/>
        <end position="360"/>
    </location>
</feature>
<keyword evidence="5" id="KW-1185">Reference proteome</keyword>
<protein>
    <recommendedName>
        <fullName evidence="3">CCHC-type domain-containing protein</fullName>
    </recommendedName>
</protein>
<dbReference type="GO" id="GO:0008270">
    <property type="term" value="F:zinc ion binding"/>
    <property type="evidence" value="ECO:0007669"/>
    <property type="project" value="UniProtKB-KW"/>
</dbReference>
<comment type="caution">
    <text evidence="4">The sequence shown here is derived from an EMBL/GenBank/DDBJ whole genome shotgun (WGS) entry which is preliminary data.</text>
</comment>
<dbReference type="InterPro" id="IPR001878">
    <property type="entry name" value="Znf_CCHC"/>
</dbReference>